<evidence type="ECO:0000313" key="2">
    <source>
        <dbReference type="EMBL" id="KAF6216958.1"/>
    </source>
</evidence>
<dbReference type="AlphaFoldDB" id="A0A8S9Y9L2"/>
<protein>
    <submittedName>
        <fullName evidence="2">Uncharacterized protein</fullName>
    </submittedName>
</protein>
<feature type="compositionally biased region" description="Low complexity" evidence="1">
    <location>
        <begin position="109"/>
        <end position="119"/>
    </location>
</feature>
<proteinExistence type="predicted"/>
<sequence length="129" mass="14575">MDEDFTRFPRRQDENDDDVRRTNAEIFDTDGIFFTQIVEWCLDVGKRRRFSTRRVLWEVEKNQRRTGVEAHPEAMRGSCRPRATPRDPEGKQKRVAITRRDGGGGDPGEGSLTTAASSSSGGGIFAGWQ</sequence>
<organism evidence="2 3">
    <name type="scientific">Apolygus lucorum</name>
    <name type="common">Small green plant bug</name>
    <name type="synonym">Lygocoris lucorum</name>
    <dbReference type="NCBI Taxonomy" id="248454"/>
    <lineage>
        <taxon>Eukaryota</taxon>
        <taxon>Metazoa</taxon>
        <taxon>Ecdysozoa</taxon>
        <taxon>Arthropoda</taxon>
        <taxon>Hexapoda</taxon>
        <taxon>Insecta</taxon>
        <taxon>Pterygota</taxon>
        <taxon>Neoptera</taxon>
        <taxon>Paraneoptera</taxon>
        <taxon>Hemiptera</taxon>
        <taxon>Heteroptera</taxon>
        <taxon>Panheteroptera</taxon>
        <taxon>Cimicomorpha</taxon>
        <taxon>Miridae</taxon>
        <taxon>Mirini</taxon>
        <taxon>Apolygus</taxon>
    </lineage>
</organism>
<dbReference type="Proteomes" id="UP000466442">
    <property type="component" value="Linkage Group LG1"/>
</dbReference>
<comment type="caution">
    <text evidence="2">The sequence shown here is derived from an EMBL/GenBank/DDBJ whole genome shotgun (WGS) entry which is preliminary data.</text>
</comment>
<feature type="compositionally biased region" description="Basic and acidic residues" evidence="1">
    <location>
        <begin position="63"/>
        <end position="74"/>
    </location>
</feature>
<name>A0A8S9Y9L2_APOLU</name>
<reference evidence="2" key="1">
    <citation type="journal article" date="2021" name="Mol. Ecol. Resour.">
        <title>Apolygus lucorum genome provides insights into omnivorousness and mesophyll feeding.</title>
        <authorList>
            <person name="Liu Y."/>
            <person name="Liu H."/>
            <person name="Wang H."/>
            <person name="Huang T."/>
            <person name="Liu B."/>
            <person name="Yang B."/>
            <person name="Yin L."/>
            <person name="Li B."/>
            <person name="Zhang Y."/>
            <person name="Zhang S."/>
            <person name="Jiang F."/>
            <person name="Zhang X."/>
            <person name="Ren Y."/>
            <person name="Wang B."/>
            <person name="Wang S."/>
            <person name="Lu Y."/>
            <person name="Wu K."/>
            <person name="Fan W."/>
            <person name="Wang G."/>
        </authorList>
    </citation>
    <scope>NUCLEOTIDE SEQUENCE</scope>
    <source>
        <strain evidence="2">12Hb</strain>
    </source>
</reference>
<evidence type="ECO:0000256" key="1">
    <source>
        <dbReference type="SAM" id="MobiDB-lite"/>
    </source>
</evidence>
<keyword evidence="3" id="KW-1185">Reference proteome</keyword>
<accession>A0A8S9Y9L2</accession>
<feature type="compositionally biased region" description="Gly residues" evidence="1">
    <location>
        <begin position="120"/>
        <end position="129"/>
    </location>
</feature>
<feature type="region of interest" description="Disordered" evidence="1">
    <location>
        <begin position="63"/>
        <end position="129"/>
    </location>
</feature>
<dbReference type="EMBL" id="WIXP02000001">
    <property type="protein sequence ID" value="KAF6216958.1"/>
    <property type="molecule type" value="Genomic_DNA"/>
</dbReference>
<feature type="compositionally biased region" description="Basic and acidic residues" evidence="1">
    <location>
        <begin position="84"/>
        <end position="103"/>
    </location>
</feature>
<evidence type="ECO:0000313" key="3">
    <source>
        <dbReference type="Proteomes" id="UP000466442"/>
    </source>
</evidence>
<gene>
    <name evidence="2" type="ORF">GE061_001309</name>
</gene>